<comment type="caution">
    <text evidence="2">The sequence shown here is derived from an EMBL/GenBank/DDBJ whole genome shotgun (WGS) entry which is preliminary data.</text>
</comment>
<organism evidence="2 3">
    <name type="scientific">Rubus argutus</name>
    <name type="common">Southern blackberry</name>
    <dbReference type="NCBI Taxonomy" id="59490"/>
    <lineage>
        <taxon>Eukaryota</taxon>
        <taxon>Viridiplantae</taxon>
        <taxon>Streptophyta</taxon>
        <taxon>Embryophyta</taxon>
        <taxon>Tracheophyta</taxon>
        <taxon>Spermatophyta</taxon>
        <taxon>Magnoliopsida</taxon>
        <taxon>eudicotyledons</taxon>
        <taxon>Gunneridae</taxon>
        <taxon>Pentapetalae</taxon>
        <taxon>rosids</taxon>
        <taxon>fabids</taxon>
        <taxon>Rosales</taxon>
        <taxon>Rosaceae</taxon>
        <taxon>Rosoideae</taxon>
        <taxon>Rosoideae incertae sedis</taxon>
        <taxon>Rubus</taxon>
    </lineage>
</organism>
<proteinExistence type="predicted"/>
<gene>
    <name evidence="2" type="ORF">M0R45_025888</name>
</gene>
<dbReference type="AlphaFoldDB" id="A0AAW1WYG0"/>
<evidence type="ECO:0000256" key="1">
    <source>
        <dbReference type="SAM" id="MobiDB-lite"/>
    </source>
</evidence>
<evidence type="ECO:0000313" key="2">
    <source>
        <dbReference type="EMBL" id="KAK9928768.1"/>
    </source>
</evidence>
<accession>A0AAW1WYG0</accession>
<evidence type="ECO:0000313" key="3">
    <source>
        <dbReference type="Proteomes" id="UP001457282"/>
    </source>
</evidence>
<protein>
    <submittedName>
        <fullName evidence="2">Uncharacterized protein</fullName>
    </submittedName>
</protein>
<feature type="compositionally biased region" description="Pro residues" evidence="1">
    <location>
        <begin position="113"/>
        <end position="122"/>
    </location>
</feature>
<name>A0AAW1WYG0_RUBAR</name>
<feature type="region of interest" description="Disordered" evidence="1">
    <location>
        <begin position="35"/>
        <end position="128"/>
    </location>
</feature>
<feature type="compositionally biased region" description="Basic and acidic residues" evidence="1">
    <location>
        <begin position="35"/>
        <end position="47"/>
    </location>
</feature>
<sequence length="128" mass="14197">MKPHRILSVLAITTGQCNLVLAPQAIDLSGEIMKEMREEEREHEERPRVKHAQPRHLETASIPAMAATSSQICNAPLPRRRRTQFCRPPLSTSTPQRPGPAHPMSLLQSNSPPQAPVLPPSTPVHRSL</sequence>
<keyword evidence="3" id="KW-1185">Reference proteome</keyword>
<dbReference type="EMBL" id="JBEDUW010000005">
    <property type="protein sequence ID" value="KAK9928768.1"/>
    <property type="molecule type" value="Genomic_DNA"/>
</dbReference>
<dbReference type="Proteomes" id="UP001457282">
    <property type="component" value="Unassembled WGS sequence"/>
</dbReference>
<reference evidence="2 3" key="1">
    <citation type="journal article" date="2023" name="G3 (Bethesda)">
        <title>A chromosome-length genome assembly and annotation of blackberry (Rubus argutus, cv. 'Hillquist').</title>
        <authorList>
            <person name="Bruna T."/>
            <person name="Aryal R."/>
            <person name="Dudchenko O."/>
            <person name="Sargent D.J."/>
            <person name="Mead D."/>
            <person name="Buti M."/>
            <person name="Cavallini A."/>
            <person name="Hytonen T."/>
            <person name="Andres J."/>
            <person name="Pham M."/>
            <person name="Weisz D."/>
            <person name="Mascagni F."/>
            <person name="Usai G."/>
            <person name="Natali L."/>
            <person name="Bassil N."/>
            <person name="Fernandez G.E."/>
            <person name="Lomsadze A."/>
            <person name="Armour M."/>
            <person name="Olukolu B."/>
            <person name="Poorten T."/>
            <person name="Britton C."/>
            <person name="Davik J."/>
            <person name="Ashrafi H."/>
            <person name="Aiden E.L."/>
            <person name="Borodovsky M."/>
            <person name="Worthington M."/>
        </authorList>
    </citation>
    <scope>NUCLEOTIDE SEQUENCE [LARGE SCALE GENOMIC DNA]</scope>
    <source>
        <strain evidence="2">PI 553951</strain>
    </source>
</reference>